<dbReference type="SMART" id="SM00342">
    <property type="entry name" value="HTH_ARAC"/>
    <property type="match status" value="1"/>
</dbReference>
<dbReference type="PROSITE" id="PS01124">
    <property type="entry name" value="HTH_ARAC_FAMILY_2"/>
    <property type="match status" value="1"/>
</dbReference>
<evidence type="ECO:0000313" key="5">
    <source>
        <dbReference type="EMBL" id="ELR66295.1"/>
    </source>
</evidence>
<evidence type="ECO:0000313" key="6">
    <source>
        <dbReference type="Proteomes" id="UP000011134"/>
    </source>
</evidence>
<evidence type="ECO:0000256" key="1">
    <source>
        <dbReference type="ARBA" id="ARBA00023015"/>
    </source>
</evidence>
<evidence type="ECO:0000256" key="2">
    <source>
        <dbReference type="ARBA" id="ARBA00023125"/>
    </source>
</evidence>
<dbReference type="SUPFAM" id="SSF46689">
    <property type="entry name" value="Homeodomain-like"/>
    <property type="match status" value="1"/>
</dbReference>
<dbReference type="PANTHER" id="PTHR46796">
    <property type="entry name" value="HTH-TYPE TRANSCRIPTIONAL ACTIVATOR RHAS-RELATED"/>
    <property type="match status" value="1"/>
</dbReference>
<dbReference type="Gene3D" id="1.10.10.60">
    <property type="entry name" value="Homeodomain-like"/>
    <property type="match status" value="1"/>
</dbReference>
<gene>
    <name evidence="5" type="ORF">C942_04883</name>
</gene>
<dbReference type="InterPro" id="IPR018060">
    <property type="entry name" value="HTH_AraC"/>
</dbReference>
<organism evidence="5 6">
    <name type="scientific">Photobacterium marinum</name>
    <dbReference type="NCBI Taxonomy" id="1056511"/>
    <lineage>
        <taxon>Bacteria</taxon>
        <taxon>Pseudomonadati</taxon>
        <taxon>Pseudomonadota</taxon>
        <taxon>Gammaproteobacteria</taxon>
        <taxon>Vibrionales</taxon>
        <taxon>Vibrionaceae</taxon>
        <taxon>Photobacterium</taxon>
    </lineage>
</organism>
<keyword evidence="1" id="KW-0805">Transcription regulation</keyword>
<dbReference type="Proteomes" id="UP000011134">
    <property type="component" value="Unassembled WGS sequence"/>
</dbReference>
<proteinExistence type="predicted"/>
<evidence type="ECO:0000259" key="4">
    <source>
        <dbReference type="PROSITE" id="PS01124"/>
    </source>
</evidence>
<protein>
    <submittedName>
        <fullName evidence="5">Transcriptional regulator, AraC family</fullName>
    </submittedName>
</protein>
<name>L8JBU3_9GAMM</name>
<dbReference type="InterPro" id="IPR050204">
    <property type="entry name" value="AraC_XylS_family_regulators"/>
</dbReference>
<comment type="caution">
    <text evidence="5">The sequence shown here is derived from an EMBL/GenBank/DDBJ whole genome shotgun (WGS) entry which is preliminary data.</text>
</comment>
<dbReference type="RefSeq" id="WP_007464532.1">
    <property type="nucleotide sequence ID" value="NZ_AMZO01000008.1"/>
</dbReference>
<sequence>MNTLLIRPGSPLSDFVAQFWLWEQSQPLAIPDILPGTGVEILFNLGEPVVAESPSQARLNFGEGLVICPRKSTFRLQPTGATKVLSVRFRSAGFFQLFGIPLTEIADQIVDVSTIIPRSVLSQITEFESEVAAISLLESWLLQQIKPERADGSALKWAIDEVYYQNSSDVISDVKQELNVSERTFQRKFKAYTGVDAKYFKRTSRFQSALRTLLCEGSTQYTGIALDHGYYDQPYFIKEFKCFTGVTPKQFLTEENFSLNHYNNDIYD</sequence>
<feature type="domain" description="HTH araC/xylS-type" evidence="4">
    <location>
        <begin position="153"/>
        <end position="254"/>
    </location>
</feature>
<dbReference type="OrthoDB" id="6592899at2"/>
<keyword evidence="6" id="KW-1185">Reference proteome</keyword>
<dbReference type="PATRIC" id="fig|1056511.3.peg.1699"/>
<dbReference type="GO" id="GO:0003700">
    <property type="term" value="F:DNA-binding transcription factor activity"/>
    <property type="evidence" value="ECO:0007669"/>
    <property type="project" value="InterPro"/>
</dbReference>
<dbReference type="Pfam" id="PF12833">
    <property type="entry name" value="HTH_18"/>
    <property type="match status" value="1"/>
</dbReference>
<dbReference type="EMBL" id="AMZO01000008">
    <property type="protein sequence ID" value="ELR66295.1"/>
    <property type="molecule type" value="Genomic_DNA"/>
</dbReference>
<dbReference type="InterPro" id="IPR046532">
    <property type="entry name" value="DUF6597"/>
</dbReference>
<dbReference type="AlphaFoldDB" id="L8JBU3"/>
<dbReference type="PANTHER" id="PTHR46796:SF13">
    <property type="entry name" value="HTH-TYPE TRANSCRIPTIONAL ACTIVATOR RHAS"/>
    <property type="match status" value="1"/>
</dbReference>
<dbReference type="Pfam" id="PF20240">
    <property type="entry name" value="DUF6597"/>
    <property type="match status" value="1"/>
</dbReference>
<dbReference type="InterPro" id="IPR009057">
    <property type="entry name" value="Homeodomain-like_sf"/>
</dbReference>
<keyword evidence="3" id="KW-0804">Transcription</keyword>
<accession>L8JBU3</accession>
<reference evidence="5 6" key="1">
    <citation type="submission" date="2012-12" db="EMBL/GenBank/DDBJ databases">
        <title>Genome Assembly of Photobacterium sp. AK15.</title>
        <authorList>
            <person name="Khatri I."/>
            <person name="Vaidya B."/>
            <person name="Srinivas T.N.R."/>
            <person name="Subramanian S."/>
            <person name="Pinnaka A."/>
        </authorList>
    </citation>
    <scope>NUCLEOTIDE SEQUENCE [LARGE SCALE GENOMIC DNA]</scope>
    <source>
        <strain evidence="5 6">AK15</strain>
    </source>
</reference>
<evidence type="ECO:0000256" key="3">
    <source>
        <dbReference type="ARBA" id="ARBA00023163"/>
    </source>
</evidence>
<keyword evidence="2" id="KW-0238">DNA-binding</keyword>
<dbReference type="GO" id="GO:0043565">
    <property type="term" value="F:sequence-specific DNA binding"/>
    <property type="evidence" value="ECO:0007669"/>
    <property type="project" value="InterPro"/>
</dbReference>